<dbReference type="KEGG" id="tpf:TPHA_0F02220"/>
<accession>G8BVC2</accession>
<dbReference type="HOGENOM" id="CLU_065220_0_0_1"/>
<dbReference type="OrthoDB" id="4063705at2759"/>
<sequence length="426" mass="48915">MNRVRQLVSGSRRQSSRPVRSDEQSNNNNSDNNIENRTENYDQNYDDQTTVMESDAFPSDSITLNTFVSEDQTIGDLQRQGYVNRAPTFTHYRVLPFVSIVLKKGFFAFPSEESFSVYKNNKRKFDSIDCTQALGIPLYHSVSLNVMKSMFNRKHPITTIYRYIIYDPNSSIIKLPNSAEFVAHLNLESDESERRDLYKIEFCTVHKEVTDSYRRVEHIFTFFRYEQFENQQYSKKTESDTALSSDGEPKVYSYSMFNHTERRNSDTKVGGLNLQWYGTTGFASPFGSSILKLLILDDNMASLCDQRTMEEYDNYRRHNRVRPLGYLPVWAKYSDAGATIIPKKLTLKLATLEIGESDRCNSGDNTDIHQSSVGIYGIPWETEVLTCMAMVLHEYESRKDKRHSSAISRGSLASSGLLLTSGFMVT</sequence>
<dbReference type="OMA" id="GLNLRWY"/>
<evidence type="ECO:0000313" key="3">
    <source>
        <dbReference type="Proteomes" id="UP000005666"/>
    </source>
</evidence>
<gene>
    <name evidence="2" type="primary">TPHA0F02220</name>
    <name evidence="2" type="ordered locus">TPHA_0F02220</name>
</gene>
<proteinExistence type="predicted"/>
<evidence type="ECO:0000313" key="2">
    <source>
        <dbReference type="EMBL" id="CCE63704.1"/>
    </source>
</evidence>
<dbReference type="eggNOG" id="ENOG502QR9U">
    <property type="taxonomic scope" value="Eukaryota"/>
</dbReference>
<name>G8BVC2_TETPH</name>
<dbReference type="Proteomes" id="UP000005666">
    <property type="component" value="Chromosome 6"/>
</dbReference>
<reference evidence="2 3" key="1">
    <citation type="journal article" date="2011" name="Proc. Natl. Acad. Sci. U.S.A.">
        <title>Evolutionary erosion of yeast sex chromosomes by mating-type switching accidents.</title>
        <authorList>
            <person name="Gordon J.L."/>
            <person name="Armisen D."/>
            <person name="Proux-Wera E."/>
            <person name="Oheigeartaigh S.S."/>
            <person name="Byrne K.P."/>
            <person name="Wolfe K.H."/>
        </authorList>
    </citation>
    <scope>NUCLEOTIDE SEQUENCE [LARGE SCALE GENOMIC DNA]</scope>
    <source>
        <strain evidence="3">ATCC 24235 / CBS 4417 / NBRC 1672 / NRRL Y-8282 / UCD 70-5</strain>
    </source>
</reference>
<feature type="compositionally biased region" description="Low complexity" evidence="1">
    <location>
        <begin position="24"/>
        <end position="33"/>
    </location>
</feature>
<feature type="region of interest" description="Disordered" evidence="1">
    <location>
        <begin position="1"/>
        <end position="39"/>
    </location>
</feature>
<evidence type="ECO:0000256" key="1">
    <source>
        <dbReference type="SAM" id="MobiDB-lite"/>
    </source>
</evidence>
<keyword evidence="3" id="KW-1185">Reference proteome</keyword>
<dbReference type="AlphaFoldDB" id="G8BVC2"/>
<dbReference type="GeneID" id="11535663"/>
<dbReference type="RefSeq" id="XP_003686138.1">
    <property type="nucleotide sequence ID" value="XM_003686090.1"/>
</dbReference>
<feature type="compositionally biased region" description="Polar residues" evidence="1">
    <location>
        <begin position="8"/>
        <end position="18"/>
    </location>
</feature>
<dbReference type="EMBL" id="HE612861">
    <property type="protein sequence ID" value="CCE63704.1"/>
    <property type="molecule type" value="Genomic_DNA"/>
</dbReference>
<organism evidence="2 3">
    <name type="scientific">Tetrapisispora phaffii (strain ATCC 24235 / CBS 4417 / NBRC 1672 / NRRL Y-8282 / UCD 70-5)</name>
    <name type="common">Yeast</name>
    <name type="synonym">Fabospora phaffii</name>
    <dbReference type="NCBI Taxonomy" id="1071381"/>
    <lineage>
        <taxon>Eukaryota</taxon>
        <taxon>Fungi</taxon>
        <taxon>Dikarya</taxon>
        <taxon>Ascomycota</taxon>
        <taxon>Saccharomycotina</taxon>
        <taxon>Saccharomycetes</taxon>
        <taxon>Saccharomycetales</taxon>
        <taxon>Saccharomycetaceae</taxon>
        <taxon>Tetrapisispora</taxon>
    </lineage>
</organism>
<protein>
    <submittedName>
        <fullName evidence="2">Uncharacterized protein</fullName>
    </submittedName>
</protein>